<protein>
    <recommendedName>
        <fullName evidence="4">Myb-like domain-containing protein</fullName>
    </recommendedName>
</protein>
<evidence type="ECO:0000256" key="1">
    <source>
        <dbReference type="SAM" id="MobiDB-lite"/>
    </source>
</evidence>
<proteinExistence type="predicted"/>
<sequence>MADNKREPTAAEAMLFFSIVKHTRNKADVDWNAVAIEAGFKNADVAKVRFGQVKRKLGISTETSIPARAPVTPKKPAGGRVSKTTTPRSIKRKGKSSKVKKEEESFDIFDDEDEDMPKPPVKDEDHDSEKTPEKETISVGIDDLEVDYPFFQVVETLGSMEQDDSRVYPKDLSLSTIGTSQTLISYLSTIMAPKKSSGEDGSPIGLTDGELRFIKAIFDNMTQKPDADWTAVAETLSLKDAKCAKERFRQMSVRHGWRGDASAASASPRKGSSAASGDKVAKKPRTPRKPAAKKPSKKVEEEDGEDDDENVKDEVKPEAKNVKSEDGDEDTN</sequence>
<dbReference type="AlphaFoldDB" id="A0A395S412"/>
<gene>
    <name evidence="2" type="ORF">FLONG3_8714</name>
</gene>
<evidence type="ECO:0000313" key="2">
    <source>
        <dbReference type="EMBL" id="RGP66842.1"/>
    </source>
</evidence>
<feature type="compositionally biased region" description="Basic residues" evidence="1">
    <location>
        <begin position="282"/>
        <end position="296"/>
    </location>
</feature>
<organism evidence="2 3">
    <name type="scientific">Fusarium longipes</name>
    <dbReference type="NCBI Taxonomy" id="694270"/>
    <lineage>
        <taxon>Eukaryota</taxon>
        <taxon>Fungi</taxon>
        <taxon>Dikarya</taxon>
        <taxon>Ascomycota</taxon>
        <taxon>Pezizomycotina</taxon>
        <taxon>Sordariomycetes</taxon>
        <taxon>Hypocreomycetidae</taxon>
        <taxon>Hypocreales</taxon>
        <taxon>Nectriaceae</taxon>
        <taxon>Fusarium</taxon>
    </lineage>
</organism>
<name>A0A395S412_9HYPO</name>
<keyword evidence="3" id="KW-1185">Reference proteome</keyword>
<accession>A0A395S412</accession>
<feature type="compositionally biased region" description="Basic and acidic residues" evidence="1">
    <location>
        <begin position="116"/>
        <end position="135"/>
    </location>
</feature>
<feature type="compositionally biased region" description="Basic residues" evidence="1">
    <location>
        <begin position="89"/>
        <end position="98"/>
    </location>
</feature>
<feature type="region of interest" description="Disordered" evidence="1">
    <location>
        <begin position="256"/>
        <end position="332"/>
    </location>
</feature>
<feature type="compositionally biased region" description="Basic and acidic residues" evidence="1">
    <location>
        <begin position="312"/>
        <end position="325"/>
    </location>
</feature>
<dbReference type="OrthoDB" id="5403747at2759"/>
<evidence type="ECO:0000313" key="3">
    <source>
        <dbReference type="Proteomes" id="UP000266234"/>
    </source>
</evidence>
<feature type="compositionally biased region" description="Acidic residues" evidence="1">
    <location>
        <begin position="301"/>
        <end position="311"/>
    </location>
</feature>
<dbReference type="EMBL" id="PXOG01000214">
    <property type="protein sequence ID" value="RGP66842.1"/>
    <property type="molecule type" value="Genomic_DNA"/>
</dbReference>
<dbReference type="STRING" id="694270.A0A395S412"/>
<feature type="compositionally biased region" description="Acidic residues" evidence="1">
    <location>
        <begin position="104"/>
        <end position="115"/>
    </location>
</feature>
<feature type="region of interest" description="Disordered" evidence="1">
    <location>
        <begin position="64"/>
        <end position="135"/>
    </location>
</feature>
<evidence type="ECO:0008006" key="4">
    <source>
        <dbReference type="Google" id="ProtNLM"/>
    </source>
</evidence>
<comment type="caution">
    <text evidence="2">The sequence shown here is derived from an EMBL/GenBank/DDBJ whole genome shotgun (WGS) entry which is preliminary data.</text>
</comment>
<dbReference type="Proteomes" id="UP000266234">
    <property type="component" value="Unassembled WGS sequence"/>
</dbReference>
<reference evidence="2 3" key="1">
    <citation type="journal article" date="2018" name="PLoS Pathog.">
        <title>Evolution of structural diversity of trichothecenes, a family of toxins produced by plant pathogenic and entomopathogenic fungi.</title>
        <authorList>
            <person name="Proctor R.H."/>
            <person name="McCormick S.P."/>
            <person name="Kim H.S."/>
            <person name="Cardoza R.E."/>
            <person name="Stanley A.M."/>
            <person name="Lindo L."/>
            <person name="Kelly A."/>
            <person name="Brown D.W."/>
            <person name="Lee T."/>
            <person name="Vaughan M.M."/>
            <person name="Alexander N.J."/>
            <person name="Busman M."/>
            <person name="Gutierrez S."/>
        </authorList>
    </citation>
    <scope>NUCLEOTIDE SEQUENCE [LARGE SCALE GENOMIC DNA]</scope>
    <source>
        <strain evidence="2 3">NRRL 20695</strain>
    </source>
</reference>